<sequence>MDNTLSIKHFATLIVSIRRWIKENTRPQFA</sequence>
<name>A0A8S5MCC1_9CAUD</name>
<organism evidence="1">
    <name type="scientific">Siphoviridae sp. ctDyb2</name>
    <dbReference type="NCBI Taxonomy" id="2826201"/>
    <lineage>
        <taxon>Viruses</taxon>
        <taxon>Duplodnaviria</taxon>
        <taxon>Heunggongvirae</taxon>
        <taxon>Uroviricota</taxon>
        <taxon>Caudoviricetes</taxon>
    </lineage>
</organism>
<dbReference type="EMBL" id="BK014875">
    <property type="protein sequence ID" value="DAD79957.1"/>
    <property type="molecule type" value="Genomic_DNA"/>
</dbReference>
<accession>A0A8S5MCC1</accession>
<reference evidence="1" key="1">
    <citation type="journal article" date="2021" name="Proc. Natl. Acad. Sci. U.S.A.">
        <title>A Catalog of Tens of Thousands of Viruses from Human Metagenomes Reveals Hidden Associations with Chronic Diseases.</title>
        <authorList>
            <person name="Tisza M.J."/>
            <person name="Buck C.B."/>
        </authorList>
    </citation>
    <scope>NUCLEOTIDE SEQUENCE</scope>
    <source>
        <strain evidence="1">CtDyb2</strain>
    </source>
</reference>
<evidence type="ECO:0000313" key="1">
    <source>
        <dbReference type="EMBL" id="DAD79957.1"/>
    </source>
</evidence>
<proteinExistence type="predicted"/>
<protein>
    <submittedName>
        <fullName evidence="1">Uncharacterized protein</fullName>
    </submittedName>
</protein>